<dbReference type="InterPro" id="IPR027417">
    <property type="entry name" value="P-loop_NTPase"/>
</dbReference>
<dbReference type="AlphaFoldDB" id="A0A939JE33"/>
<accession>A0A939JE33</accession>
<organism evidence="2 3">
    <name type="scientific">Streptomyces beijiangensis</name>
    <dbReference type="NCBI Taxonomy" id="163361"/>
    <lineage>
        <taxon>Bacteria</taxon>
        <taxon>Bacillati</taxon>
        <taxon>Actinomycetota</taxon>
        <taxon>Actinomycetes</taxon>
        <taxon>Kitasatosporales</taxon>
        <taxon>Streptomycetaceae</taxon>
        <taxon>Streptomyces</taxon>
    </lineage>
</organism>
<dbReference type="SMART" id="SM00382">
    <property type="entry name" value="AAA"/>
    <property type="match status" value="1"/>
</dbReference>
<proteinExistence type="predicted"/>
<dbReference type="EMBL" id="JAFLRJ010000027">
    <property type="protein sequence ID" value="MBO0510903.1"/>
    <property type="molecule type" value="Genomic_DNA"/>
</dbReference>
<dbReference type="InterPro" id="IPR003593">
    <property type="entry name" value="AAA+_ATPase"/>
</dbReference>
<evidence type="ECO:0000259" key="1">
    <source>
        <dbReference type="SMART" id="SM00382"/>
    </source>
</evidence>
<comment type="caution">
    <text evidence="2">The sequence shown here is derived from an EMBL/GenBank/DDBJ whole genome shotgun (WGS) entry which is preliminary data.</text>
</comment>
<gene>
    <name evidence="2" type="ORF">J0695_03625</name>
</gene>
<dbReference type="RefSeq" id="WP_206960091.1">
    <property type="nucleotide sequence ID" value="NZ_BAAAJJ010000002.1"/>
</dbReference>
<protein>
    <recommendedName>
        <fullName evidence="1">AAA+ ATPase domain-containing protein</fullName>
    </recommendedName>
</protein>
<reference evidence="2" key="1">
    <citation type="submission" date="2021-03" db="EMBL/GenBank/DDBJ databases">
        <title>Streptomyces poriferae sp. nov., a novel marine sponge-derived Actinobacteria species with anti-MRSA activity.</title>
        <authorList>
            <person name="Sandoval-Powers M."/>
            <person name="Kralova S."/>
            <person name="Nguyen G.-S."/>
            <person name="Fawwal D."/>
            <person name="Degnes K."/>
            <person name="Klinkenberg G."/>
            <person name="Sletta H."/>
            <person name="Wentzel A."/>
            <person name="Liles M.R."/>
        </authorList>
    </citation>
    <scope>NUCLEOTIDE SEQUENCE</scope>
    <source>
        <strain evidence="2">DSM 41794</strain>
    </source>
</reference>
<keyword evidence="3" id="KW-1185">Reference proteome</keyword>
<dbReference type="Proteomes" id="UP000664167">
    <property type="component" value="Unassembled WGS sequence"/>
</dbReference>
<sequence length="685" mass="74488">MDRELFGREAVLEGLAPRLVGLPSSGFQQVRTEHAEDLPVVVLTGGRGTGKTVLLKQLRTHYRGRTPVALIDCEHRDFAGLPSGDPRAPYWSPVTEALSVLGEQLGPPVHGAGHIEFPRLAAGLVAIASTGWDPNNGQRVRDEALRLGMLVESGSRLKSTGRGWVVKVAAKFAALWTGVPPGLDVIVESTVESLLEDLFNRGQRQAANWYGEYPGAGGNAKRGLNLLALQFHRERDADARALAERHLVGALRADLKSAYAGMGKLRHVGRPLVLLDNVQAPLGRRLLEPVLRDRAEGRLDQAVVIAAFRGYDHPALRAARRCLLPQVTNATPWTRSTEVASGALAVELTGLEPEHVRQMLDREDPGMRTPPLLARGIHRLTEGRPLGVALLTKAAGQAISPQAAPSIPVPVPVQSSSVDLTPGTLLGLPVALREDTPGRESAAELLGQLVHPARLDRLTVLAAAHDTADAEALAAARLDHDGGAAGVLPMRALLAEEYWGTSPDHFIGDPFLRTLLLHRLHADSPRWRDVQQTMAAHYPDGHPRRLHHELALGQTAFTVARLRDTFRTSDAADWLRALRFIASAPLFGPSDTRRAVALGRTDAEQVAPDGTDRVFHLRIRRLLYCVWQLTDLLTLPDEDVTEKMGDELGQLSALHPTGNEVLWQASRSWPQAVREWRAPQTGDGS</sequence>
<feature type="domain" description="AAA+ ATPase" evidence="1">
    <location>
        <begin position="37"/>
        <end position="484"/>
    </location>
</feature>
<evidence type="ECO:0000313" key="3">
    <source>
        <dbReference type="Proteomes" id="UP000664167"/>
    </source>
</evidence>
<evidence type="ECO:0000313" key="2">
    <source>
        <dbReference type="EMBL" id="MBO0510903.1"/>
    </source>
</evidence>
<name>A0A939JE33_9ACTN</name>
<dbReference type="SUPFAM" id="SSF52540">
    <property type="entry name" value="P-loop containing nucleoside triphosphate hydrolases"/>
    <property type="match status" value="1"/>
</dbReference>